<protein>
    <submittedName>
        <fullName evidence="1">Uncharacterized protein</fullName>
    </submittedName>
</protein>
<evidence type="ECO:0000313" key="2">
    <source>
        <dbReference type="Proteomes" id="UP000050833"/>
    </source>
</evidence>
<reference evidence="1 2" key="1">
    <citation type="submission" date="2015-10" db="EMBL/GenBank/DDBJ databases">
        <title>Butyribacter intestini gen. nov., sp. nov., a butyric acid-producing bacterium of the family Lachnospiraceae isolated from the human faeces.</title>
        <authorList>
            <person name="Zou Y."/>
            <person name="Xue W."/>
            <person name="Luo G."/>
            <person name="Lv M."/>
        </authorList>
    </citation>
    <scope>NUCLEOTIDE SEQUENCE [LARGE SCALE GENOMIC DNA]</scope>
    <source>
        <strain evidence="1 2">TF01-11</strain>
    </source>
</reference>
<organism evidence="1 2">
    <name type="scientific">Butyribacter intestini</name>
    <dbReference type="NCBI Taxonomy" id="1703332"/>
    <lineage>
        <taxon>Bacteria</taxon>
        <taxon>Bacillati</taxon>
        <taxon>Bacillota</taxon>
        <taxon>Clostridia</taxon>
        <taxon>Lachnospirales</taxon>
        <taxon>Lachnospiraceae</taxon>
        <taxon>Butyribacter</taxon>
    </lineage>
</organism>
<dbReference type="RefSeq" id="WP_055941190.1">
    <property type="nucleotide sequence ID" value="NZ_LLKB01000001.1"/>
</dbReference>
<evidence type="ECO:0000313" key="1">
    <source>
        <dbReference type="EMBL" id="KQC86022.1"/>
    </source>
</evidence>
<dbReference type="EMBL" id="LLKB01000001">
    <property type="protein sequence ID" value="KQC86022.1"/>
    <property type="molecule type" value="Genomic_DNA"/>
</dbReference>
<gene>
    <name evidence="1" type="ORF">APZ18_02175</name>
</gene>
<accession>A0AAW3JTZ7</accession>
<name>A0AAW3JTZ7_9FIRM</name>
<keyword evidence="2" id="KW-1185">Reference proteome</keyword>
<proteinExistence type="predicted"/>
<dbReference type="Proteomes" id="UP000050833">
    <property type="component" value="Unassembled WGS sequence"/>
</dbReference>
<comment type="caution">
    <text evidence="1">The sequence shown here is derived from an EMBL/GenBank/DDBJ whole genome shotgun (WGS) entry which is preliminary data.</text>
</comment>
<dbReference type="AlphaFoldDB" id="A0AAW3JTZ7"/>
<sequence>MQKNNKGLHICGRCGAKIEENYLPGKIETTKDIEIIYSVHRFYDIRKMDIDIGNFEIELCHKCRKDFGRFMRNEEITK</sequence>